<evidence type="ECO:0000256" key="1">
    <source>
        <dbReference type="SAM" id="Phobius"/>
    </source>
</evidence>
<dbReference type="AlphaFoldDB" id="A0A0J6ICT4"/>
<name>A0A0J6ICT4_9PSED</name>
<dbReference type="PROSITE" id="PS51257">
    <property type="entry name" value="PROKAR_LIPOPROTEIN"/>
    <property type="match status" value="1"/>
</dbReference>
<dbReference type="PATRIC" id="fig|1608994.3.peg.4170"/>
<organism evidence="2 3">
    <name type="scientific">Pseudomonas weihenstephanensis</name>
    <dbReference type="NCBI Taxonomy" id="1608994"/>
    <lineage>
        <taxon>Bacteria</taxon>
        <taxon>Pseudomonadati</taxon>
        <taxon>Pseudomonadota</taxon>
        <taxon>Gammaproteobacteria</taxon>
        <taxon>Pseudomonadales</taxon>
        <taxon>Pseudomonadaceae</taxon>
        <taxon>Pseudomonas</taxon>
    </lineage>
</organism>
<evidence type="ECO:0000313" key="2">
    <source>
        <dbReference type="EMBL" id="KMN12400.1"/>
    </source>
</evidence>
<dbReference type="RefSeq" id="WP_239658821.1">
    <property type="nucleotide sequence ID" value="NZ_JYLF01000008.1"/>
</dbReference>
<feature type="transmembrane region" description="Helical" evidence="1">
    <location>
        <begin position="6"/>
        <end position="29"/>
    </location>
</feature>
<reference evidence="2 3" key="1">
    <citation type="submission" date="2015-02" db="EMBL/GenBank/DDBJ databases">
        <title>Pseudomonas helleri sp. nov. and Pseudomonas weihenstephanensis sp. nov., isolated from raw cows milk.</title>
        <authorList>
            <person name="von Neubeck M."/>
            <person name="Huptas C."/>
            <person name="Wenning M."/>
            <person name="Scherer S."/>
        </authorList>
    </citation>
    <scope>NUCLEOTIDE SEQUENCE [LARGE SCALE GENOMIC DNA]</scope>
    <source>
        <strain evidence="2 3">DSM 29166</strain>
    </source>
</reference>
<dbReference type="STRING" id="1608994.TU86_17375"/>
<accession>A0A0J6ICT4</accession>
<dbReference type="Proteomes" id="UP000036325">
    <property type="component" value="Unassembled WGS sequence"/>
</dbReference>
<keyword evidence="1" id="KW-0812">Transmembrane</keyword>
<comment type="caution">
    <text evidence="2">The sequence shown here is derived from an EMBL/GenBank/DDBJ whole genome shotgun (WGS) entry which is preliminary data.</text>
</comment>
<keyword evidence="1" id="KW-0472">Membrane</keyword>
<evidence type="ECO:0000313" key="3">
    <source>
        <dbReference type="Proteomes" id="UP000036325"/>
    </source>
</evidence>
<protein>
    <submittedName>
        <fullName evidence="2">Uncharacterized protein</fullName>
    </submittedName>
</protein>
<gene>
    <name evidence="2" type="ORF">TU86_17375</name>
</gene>
<proteinExistence type="predicted"/>
<keyword evidence="1" id="KW-1133">Transmembrane helix</keyword>
<sequence length="124" mass="13163">MIPGVWKIVGIGLAVVLLMVLGAGGGVWLTACHYRPLLDIANTGLTAVKHSRDNLETLAGEQGRKLGELVLAGDMRERNAAMVIAKAKEDAQPDYAAANKLLRDRTGGDPAESVTFIIDQELGL</sequence>
<dbReference type="EMBL" id="JYLF01000008">
    <property type="protein sequence ID" value="KMN12400.1"/>
    <property type="molecule type" value="Genomic_DNA"/>
</dbReference>